<evidence type="ECO:0000256" key="5">
    <source>
        <dbReference type="ARBA" id="ARBA00022777"/>
    </source>
</evidence>
<comment type="catalytic activity">
    <reaction evidence="7">
        <text>L-threonyl-[protein] + ATP = O-phospho-L-threonyl-[protein] + ADP + H(+)</text>
        <dbReference type="Rhea" id="RHEA:46608"/>
        <dbReference type="Rhea" id="RHEA-COMP:11060"/>
        <dbReference type="Rhea" id="RHEA-COMP:11605"/>
        <dbReference type="ChEBI" id="CHEBI:15378"/>
        <dbReference type="ChEBI" id="CHEBI:30013"/>
        <dbReference type="ChEBI" id="CHEBI:30616"/>
        <dbReference type="ChEBI" id="CHEBI:61977"/>
        <dbReference type="ChEBI" id="CHEBI:456216"/>
        <dbReference type="EC" id="2.7.11.1"/>
    </reaction>
</comment>
<accession>A0A3D8Q4X8</accession>
<dbReference type="Pfam" id="PF00069">
    <property type="entry name" value="Pkinase"/>
    <property type="match status" value="1"/>
</dbReference>
<dbReference type="GO" id="GO:0004674">
    <property type="term" value="F:protein serine/threonine kinase activity"/>
    <property type="evidence" value="ECO:0007669"/>
    <property type="project" value="UniProtKB-KW"/>
</dbReference>
<sequence length="496" mass="55331">MQSGGTVLKGVLTASYTRSCTNRPFLLESTIRAILTAPNIRMQLLGILKSFGRKLGEKPNLQSHETYLDAIVGRARKVFALLVLCNQEPFIFDFVQTGIDDSRLPLTRSQTASIPGIPDIVFEKQWEVQAQVFTRGCDLDLPSSVILPFTSEDFLGKGVDRITLPTEHAINFGQSMDQNPSHQPSIVVARKTIATKEAAKSDQRSLQDAFQREKSVLQRLLSLGTGHRHLVELFACYRLDSSYYLLLTCADYDLETLFREPSRRLDFGLTSEQQCATLYGCFYCLASALDYLHRLPVYHPGLDLDEIIYHHDLKPANILIRGNTFMIADFGLSGLKQQDDTKTDWHGGTYSYSPPEYFSSANITLASGGRKVDVWGLGCIFSELLTFIVLENVTNGVSNFKRMREEGPSKHLFSPGAPDSSFHNNLPEVRSWLSTVLAEDDRSPIATLVVELIEETLNIDPVKRPSAEVVSERLTRILSDDQLRICGCGSRPAGTD</sequence>
<dbReference type="PANTHER" id="PTHR43671">
    <property type="entry name" value="SERINE/THREONINE-PROTEIN KINASE NEK"/>
    <property type="match status" value="1"/>
</dbReference>
<keyword evidence="11" id="KW-1185">Reference proteome</keyword>
<dbReference type="GO" id="GO:0005634">
    <property type="term" value="C:nucleus"/>
    <property type="evidence" value="ECO:0007669"/>
    <property type="project" value="TreeGrafter"/>
</dbReference>
<organism evidence="10 11">
    <name type="scientific">Coleophoma cylindrospora</name>
    <dbReference type="NCBI Taxonomy" id="1849047"/>
    <lineage>
        <taxon>Eukaryota</taxon>
        <taxon>Fungi</taxon>
        <taxon>Dikarya</taxon>
        <taxon>Ascomycota</taxon>
        <taxon>Pezizomycotina</taxon>
        <taxon>Leotiomycetes</taxon>
        <taxon>Helotiales</taxon>
        <taxon>Dermateaceae</taxon>
        <taxon>Coleophoma</taxon>
    </lineage>
</organism>
<evidence type="ECO:0000256" key="4">
    <source>
        <dbReference type="ARBA" id="ARBA00022741"/>
    </source>
</evidence>
<dbReference type="SMART" id="SM00220">
    <property type="entry name" value="S_TKc"/>
    <property type="match status" value="1"/>
</dbReference>
<dbReference type="Proteomes" id="UP000256645">
    <property type="component" value="Unassembled WGS sequence"/>
</dbReference>
<dbReference type="CDD" id="cd00180">
    <property type="entry name" value="PKc"/>
    <property type="match status" value="1"/>
</dbReference>
<proteinExistence type="predicted"/>
<dbReference type="STRING" id="1849047.A0A3D8Q4X8"/>
<dbReference type="InterPro" id="IPR011009">
    <property type="entry name" value="Kinase-like_dom_sf"/>
</dbReference>
<keyword evidence="5" id="KW-0418">Kinase</keyword>
<dbReference type="PANTHER" id="PTHR43671:SF98">
    <property type="entry name" value="SERINE_THREONINE-PROTEIN KINASE NEK11"/>
    <property type="match status" value="1"/>
</dbReference>
<comment type="caution">
    <text evidence="10">The sequence shown here is derived from an EMBL/GenBank/DDBJ whole genome shotgun (WGS) entry which is preliminary data.</text>
</comment>
<dbReference type="InterPro" id="IPR050660">
    <property type="entry name" value="NEK_Ser/Thr_kinase"/>
</dbReference>
<reference evidence="10 11" key="1">
    <citation type="journal article" date="2018" name="IMA Fungus">
        <title>IMA Genome-F 9: Draft genome sequence of Annulohypoxylon stygium, Aspergillus mulundensis, Berkeleyomyces basicola (syn. Thielaviopsis basicola), Ceratocystis smalleyi, two Cercospora beticola strains, Coleophoma cylindrospora, Fusarium fracticaudum, Phialophora cf. hyalina, and Morchella septimelata.</title>
        <authorList>
            <person name="Wingfield B.D."/>
            <person name="Bills G.F."/>
            <person name="Dong Y."/>
            <person name="Huang W."/>
            <person name="Nel W.J."/>
            <person name="Swalarsk-Parry B.S."/>
            <person name="Vaghefi N."/>
            <person name="Wilken P.M."/>
            <person name="An Z."/>
            <person name="de Beer Z.W."/>
            <person name="De Vos L."/>
            <person name="Chen L."/>
            <person name="Duong T.A."/>
            <person name="Gao Y."/>
            <person name="Hammerbacher A."/>
            <person name="Kikkert J.R."/>
            <person name="Li Y."/>
            <person name="Li H."/>
            <person name="Li K."/>
            <person name="Li Q."/>
            <person name="Liu X."/>
            <person name="Ma X."/>
            <person name="Naidoo K."/>
            <person name="Pethybridge S.J."/>
            <person name="Sun J."/>
            <person name="Steenkamp E.T."/>
            <person name="van der Nest M.A."/>
            <person name="van Wyk S."/>
            <person name="Wingfield M.J."/>
            <person name="Xiong C."/>
            <person name="Yue Q."/>
            <person name="Zhang X."/>
        </authorList>
    </citation>
    <scope>NUCLEOTIDE SEQUENCE [LARGE SCALE GENOMIC DNA]</scope>
    <source>
        <strain evidence="10 11">BP6252</strain>
    </source>
</reference>
<dbReference type="PROSITE" id="PS00108">
    <property type="entry name" value="PROTEIN_KINASE_ST"/>
    <property type="match status" value="1"/>
</dbReference>
<evidence type="ECO:0000256" key="3">
    <source>
        <dbReference type="ARBA" id="ARBA00022679"/>
    </source>
</evidence>
<comment type="catalytic activity">
    <reaction evidence="8">
        <text>L-seryl-[protein] + ATP = O-phospho-L-seryl-[protein] + ADP + H(+)</text>
        <dbReference type="Rhea" id="RHEA:17989"/>
        <dbReference type="Rhea" id="RHEA-COMP:9863"/>
        <dbReference type="Rhea" id="RHEA-COMP:11604"/>
        <dbReference type="ChEBI" id="CHEBI:15378"/>
        <dbReference type="ChEBI" id="CHEBI:29999"/>
        <dbReference type="ChEBI" id="CHEBI:30616"/>
        <dbReference type="ChEBI" id="CHEBI:83421"/>
        <dbReference type="ChEBI" id="CHEBI:456216"/>
        <dbReference type="EC" id="2.7.11.1"/>
    </reaction>
</comment>
<keyword evidence="6" id="KW-0067">ATP-binding</keyword>
<evidence type="ECO:0000256" key="6">
    <source>
        <dbReference type="ARBA" id="ARBA00022840"/>
    </source>
</evidence>
<dbReference type="SUPFAM" id="SSF56112">
    <property type="entry name" value="Protein kinase-like (PK-like)"/>
    <property type="match status" value="1"/>
</dbReference>
<dbReference type="AlphaFoldDB" id="A0A3D8Q4X8"/>
<keyword evidence="4" id="KW-0547">Nucleotide-binding</keyword>
<dbReference type="InterPro" id="IPR000719">
    <property type="entry name" value="Prot_kinase_dom"/>
</dbReference>
<dbReference type="Gene3D" id="1.10.510.10">
    <property type="entry name" value="Transferase(Phosphotransferase) domain 1"/>
    <property type="match status" value="1"/>
</dbReference>
<dbReference type="GO" id="GO:0005524">
    <property type="term" value="F:ATP binding"/>
    <property type="evidence" value="ECO:0007669"/>
    <property type="project" value="UniProtKB-KW"/>
</dbReference>
<dbReference type="InterPro" id="IPR008271">
    <property type="entry name" value="Ser/Thr_kinase_AS"/>
</dbReference>
<evidence type="ECO:0000256" key="7">
    <source>
        <dbReference type="ARBA" id="ARBA00047899"/>
    </source>
</evidence>
<evidence type="ECO:0000313" key="11">
    <source>
        <dbReference type="Proteomes" id="UP000256645"/>
    </source>
</evidence>
<dbReference type="PROSITE" id="PS50011">
    <property type="entry name" value="PROTEIN_KINASE_DOM"/>
    <property type="match status" value="1"/>
</dbReference>
<evidence type="ECO:0000256" key="1">
    <source>
        <dbReference type="ARBA" id="ARBA00012513"/>
    </source>
</evidence>
<keyword evidence="3" id="KW-0808">Transferase</keyword>
<evidence type="ECO:0000259" key="9">
    <source>
        <dbReference type="PROSITE" id="PS50011"/>
    </source>
</evidence>
<gene>
    <name evidence="10" type="ORF">BP6252_14156</name>
</gene>
<name>A0A3D8Q4X8_9HELO</name>
<dbReference type="EMBL" id="PDLM01000047">
    <property type="protein sequence ID" value="RDW56454.1"/>
    <property type="molecule type" value="Genomic_DNA"/>
</dbReference>
<feature type="domain" description="Protein kinase" evidence="9">
    <location>
        <begin position="149"/>
        <end position="478"/>
    </location>
</feature>
<dbReference type="EC" id="2.7.11.1" evidence="1"/>
<evidence type="ECO:0000256" key="8">
    <source>
        <dbReference type="ARBA" id="ARBA00048679"/>
    </source>
</evidence>
<keyword evidence="2" id="KW-0723">Serine/threonine-protein kinase</keyword>
<evidence type="ECO:0000256" key="2">
    <source>
        <dbReference type="ARBA" id="ARBA00022527"/>
    </source>
</evidence>
<protein>
    <recommendedName>
        <fullName evidence="1">non-specific serine/threonine protein kinase</fullName>
        <ecNumber evidence="1">2.7.11.1</ecNumber>
    </recommendedName>
</protein>
<dbReference type="OrthoDB" id="4062651at2759"/>
<evidence type="ECO:0000313" key="10">
    <source>
        <dbReference type="EMBL" id="RDW56454.1"/>
    </source>
</evidence>